<name>A0ABU2SAA0_9ACTN</name>
<keyword evidence="2" id="KW-0378">Hydrolase</keyword>
<dbReference type="EMBL" id="JAVREV010000010">
    <property type="protein sequence ID" value="MDT0444749.1"/>
    <property type="molecule type" value="Genomic_DNA"/>
</dbReference>
<reference evidence="7" key="1">
    <citation type="submission" date="2023-07" db="EMBL/GenBank/DDBJ databases">
        <title>30 novel species of actinomycetes from the DSMZ collection.</title>
        <authorList>
            <person name="Nouioui I."/>
        </authorList>
    </citation>
    <scope>NUCLEOTIDE SEQUENCE [LARGE SCALE GENOMIC DNA]</scope>
    <source>
        <strain evidence="7">DSM 41886</strain>
    </source>
</reference>
<evidence type="ECO:0000259" key="5">
    <source>
        <dbReference type="Pfam" id="PF01095"/>
    </source>
</evidence>
<evidence type="ECO:0000313" key="6">
    <source>
        <dbReference type="EMBL" id="MDT0444749.1"/>
    </source>
</evidence>
<sequence>MRLFRPLVALAGVLTVLVPVASQQAAADTPAARPAPDLQPRGLADPVCVDTALRLTFDGPVQLGDSGQLQVHHADGTLVDNIDLADPGTYQRSIGGALSDYGEVHRWFYEPVVVDGRTVSVHLHYVLDPGQEYYVTMDEGFVRGRAGIEDPETWRFRTQEGPAPGARELTVDQAGGGDFCTVQGAVDFVPEDNTEDVRIDVAPGMYREIVYVPQTKPHLTVGGSGAGRTVIGYPNNSVLNGDAAMADVPARQSYCPRRVLPHPDRFNCWRAAFGVDADDFRLEDLTVHNLTPDGGSQAEAFRGNGDRIVLERVAVLSHQDSLRLQGRAFVTDSYVEGDVDFVWGTGGVFVQDSELRSLDAGYVTQIRNAEDGPGNVFVDTRLTRAPSVPEGSVLLGRIDSRFLGSQVVFIDSAMDDHIAPEGWGLTDAECATADRLRFWEHGSTDLAGDPVDVGDRLPCSRQLDAAEAERWRDPATLLDGWDPRRP</sequence>
<organism evidence="6 7">
    <name type="scientific">Streptomyces johnsoniae</name>
    <dbReference type="NCBI Taxonomy" id="3075532"/>
    <lineage>
        <taxon>Bacteria</taxon>
        <taxon>Bacillati</taxon>
        <taxon>Actinomycetota</taxon>
        <taxon>Actinomycetes</taxon>
        <taxon>Kitasatosporales</taxon>
        <taxon>Streptomycetaceae</taxon>
        <taxon>Streptomyces</taxon>
    </lineage>
</organism>
<dbReference type="Gene3D" id="2.160.20.10">
    <property type="entry name" value="Single-stranded right-handed beta-helix, Pectin lyase-like"/>
    <property type="match status" value="1"/>
</dbReference>
<evidence type="ECO:0000313" key="7">
    <source>
        <dbReference type="Proteomes" id="UP001183615"/>
    </source>
</evidence>
<feature type="domain" description="Pectinesterase catalytic" evidence="5">
    <location>
        <begin position="169"/>
        <end position="237"/>
    </location>
</feature>
<gene>
    <name evidence="6" type="ORF">RM779_19400</name>
</gene>
<feature type="signal peptide" evidence="4">
    <location>
        <begin position="1"/>
        <end position="27"/>
    </location>
</feature>
<dbReference type="SUPFAM" id="SSF51126">
    <property type="entry name" value="Pectin lyase-like"/>
    <property type="match status" value="1"/>
</dbReference>
<dbReference type="InterPro" id="IPR012334">
    <property type="entry name" value="Pectin_lyas_fold"/>
</dbReference>
<proteinExistence type="inferred from homology"/>
<dbReference type="Proteomes" id="UP001183615">
    <property type="component" value="Unassembled WGS sequence"/>
</dbReference>
<dbReference type="InterPro" id="IPR000070">
    <property type="entry name" value="Pectinesterase_cat"/>
</dbReference>
<accession>A0ABU2SAA0</accession>
<dbReference type="PANTHER" id="PTHR31321">
    <property type="entry name" value="ACYL-COA THIOESTER HYDROLASE YBHC-RELATED"/>
    <property type="match status" value="1"/>
</dbReference>
<dbReference type="PANTHER" id="PTHR31321:SF57">
    <property type="entry name" value="PECTINESTERASE 53-RELATED"/>
    <property type="match status" value="1"/>
</dbReference>
<protein>
    <submittedName>
        <fullName evidence="6">Pectinesterase family protein</fullName>
    </submittedName>
</protein>
<dbReference type="RefSeq" id="WP_311619000.1">
    <property type="nucleotide sequence ID" value="NZ_JAVREV010000010.1"/>
</dbReference>
<keyword evidence="3" id="KW-0063">Aspartyl esterase</keyword>
<keyword evidence="4" id="KW-0732">Signal</keyword>
<evidence type="ECO:0000256" key="3">
    <source>
        <dbReference type="ARBA" id="ARBA00023085"/>
    </source>
</evidence>
<dbReference type="InterPro" id="IPR011050">
    <property type="entry name" value="Pectin_lyase_fold/virulence"/>
</dbReference>
<comment type="similarity">
    <text evidence="1">Belongs to the pectinesterase family.</text>
</comment>
<feature type="chain" id="PRO_5046983100" evidence="4">
    <location>
        <begin position="28"/>
        <end position="486"/>
    </location>
</feature>
<comment type="caution">
    <text evidence="6">The sequence shown here is derived from an EMBL/GenBank/DDBJ whole genome shotgun (WGS) entry which is preliminary data.</text>
</comment>
<evidence type="ECO:0000256" key="1">
    <source>
        <dbReference type="ARBA" id="ARBA00008891"/>
    </source>
</evidence>
<feature type="domain" description="Pectinesterase catalytic" evidence="5">
    <location>
        <begin position="271"/>
        <end position="429"/>
    </location>
</feature>
<evidence type="ECO:0000256" key="4">
    <source>
        <dbReference type="SAM" id="SignalP"/>
    </source>
</evidence>
<keyword evidence="7" id="KW-1185">Reference proteome</keyword>
<evidence type="ECO:0000256" key="2">
    <source>
        <dbReference type="ARBA" id="ARBA00022801"/>
    </source>
</evidence>
<dbReference type="Pfam" id="PF01095">
    <property type="entry name" value="Pectinesterase"/>
    <property type="match status" value="2"/>
</dbReference>